<dbReference type="KEGG" id="dme:Dmel_CG14560"/>
<dbReference type="GeneID" id="45962"/>
<dbReference type="VEuPathDB" id="VectorBase:FBgn0004414"/>
<feature type="compositionally biased region" description="Low complexity" evidence="1">
    <location>
        <begin position="28"/>
        <end position="49"/>
    </location>
</feature>
<dbReference type="Proteomes" id="UP000000803">
    <property type="component" value="Chromosome 3L"/>
</dbReference>
<reference evidence="3 5" key="2">
    <citation type="journal article" date="2002" name="Genome Biol.">
        <title>Finishing a whole-genome shotgun: release 3 of the Drosophila melanogaster euchromatic genome sequence.</title>
        <authorList>
            <person name="Celniker S.E."/>
            <person name="Wheeler D.A."/>
            <person name="Kronmiller B."/>
            <person name="Carlson J.W."/>
            <person name="Halpern A."/>
            <person name="Patel S."/>
            <person name="Adams M."/>
            <person name="Champe M."/>
            <person name="Dugan S.P."/>
            <person name="Frise E."/>
            <person name="Hodgson A."/>
            <person name="George R.A."/>
            <person name="Hoskins R.A."/>
            <person name="Laverty T."/>
            <person name="Muzny D.M."/>
            <person name="Nelson C.R."/>
            <person name="Pacleb J.M."/>
            <person name="Park S."/>
            <person name="Pfeiffer B.D."/>
            <person name="Richards S."/>
            <person name="Sodergren E.J."/>
            <person name="Svirskas R."/>
            <person name="Tabor P.E."/>
            <person name="Wan K."/>
            <person name="Stapleton M."/>
            <person name="Sutton G.G."/>
            <person name="Venter C."/>
            <person name="Weinstock G."/>
            <person name="Scherer S.E."/>
            <person name="Myers E.W."/>
            <person name="Gibbs R.A."/>
            <person name="Rubin G.M."/>
        </authorList>
    </citation>
    <scope>NUCLEOTIDE SEQUENCE [LARGE SCALE GENOMIC DNA]</scope>
    <source>
        <strain evidence="5">Berkeley</strain>
    </source>
</reference>
<reference evidence="3 5" key="7">
    <citation type="journal article" date="2007" name="Science">
        <title>The Release 5.1 annotation of Drosophila melanogaster heterochromatin.</title>
        <authorList>
            <person name="Smith C.D."/>
            <person name="Shu S."/>
            <person name="Mungall C.J."/>
            <person name="Karpen G.H."/>
        </authorList>
    </citation>
    <scope>NUCLEOTIDE SEQUENCE [LARGE SCALE GENOMIC DNA]</scope>
    <source>
        <strain evidence="5">Berkeley</strain>
    </source>
</reference>
<evidence type="ECO:0000256" key="2">
    <source>
        <dbReference type="SAM" id="SignalP"/>
    </source>
</evidence>
<protein>
    <submittedName>
        <fullName evidence="3">Male-specific opa containing gene, isoform B</fullName>
    </submittedName>
</protein>
<reference evidence="3 5" key="3">
    <citation type="journal article" date="2002" name="Genome Biol.">
        <title>Annotation of the Drosophila melanogaster euchromatic genome: a systematic review.</title>
        <authorList>
            <person name="Misra S."/>
            <person name="Crosby M.A."/>
            <person name="Mungall C.J."/>
            <person name="Matthews B.B."/>
            <person name="Campbell K.S."/>
            <person name="Hradecky P."/>
            <person name="Huang Y."/>
            <person name="Kaminker J.S."/>
            <person name="Millburn G.H."/>
            <person name="Prochnik S.E."/>
            <person name="Smith C.D."/>
            <person name="Tupy J.L."/>
            <person name="Whitfied E.J."/>
            <person name="Bayraktaroglu L."/>
            <person name="Berman B.P."/>
            <person name="Bettencourt B.R."/>
            <person name="Celniker S.E."/>
            <person name="de Grey A.D."/>
            <person name="Drysdale R.A."/>
            <person name="Harris N.L."/>
            <person name="Richter J."/>
            <person name="Russo S."/>
            <person name="Schroeder A.J."/>
            <person name="Shu S.Q."/>
            <person name="Stapleton M."/>
            <person name="Yamada C."/>
            <person name="Ashburner M."/>
            <person name="Gelbart W.M."/>
            <person name="Rubin G.M."/>
            <person name="Lewis S.E."/>
        </authorList>
    </citation>
    <scope>GENOME REANNOTATION</scope>
    <source>
        <strain evidence="5">Berkeley</strain>
    </source>
</reference>
<feature type="signal peptide" evidence="2">
    <location>
        <begin position="1"/>
        <end position="18"/>
    </location>
</feature>
<dbReference type="DNASU" id="45962"/>
<gene>
    <name evidence="3 4" type="primary">msopa</name>
    <name evidence="3" type="synonym">Dmel\CG14560</name>
    <name evidence="3 4" type="ORF">CG14560</name>
    <name evidence="3" type="ORF">Dmel_CG14560</name>
</gene>
<reference evidence="3 5" key="8">
    <citation type="journal article" date="2007" name="Science">
        <title>Sequence finishing and mapping of Drosophila melanogaster heterochromatin.</title>
        <authorList>
            <person name="Hoskins R.A."/>
            <person name="Carlson J.W."/>
            <person name="Kennedy C."/>
            <person name="Acevedo D."/>
            <person name="Evans-Holm M."/>
            <person name="Frise E."/>
            <person name="Wan K.H."/>
            <person name="Park S."/>
            <person name="Mendez-Lago M."/>
            <person name="Rossi F."/>
            <person name="Villasante A."/>
            <person name="Dimitri P."/>
            <person name="Karpen G.H."/>
            <person name="Celniker S.E."/>
        </authorList>
    </citation>
    <scope>NUCLEOTIDE SEQUENCE [LARGE SCALE GENOMIC DNA]</scope>
    <source>
        <strain evidence="5">Berkeley</strain>
    </source>
</reference>
<reference evidence="3 5" key="11">
    <citation type="journal article" date="2015" name="Genome Res.">
        <title>The Release 6 reference sequence of the Drosophila melanogaster genome.</title>
        <authorList>
            <person name="Hoskins R.A."/>
            <person name="Carlson J.W."/>
            <person name="Wan K.H."/>
            <person name="Park S."/>
            <person name="Mendez I."/>
            <person name="Galle S.E."/>
            <person name="Booth B.W."/>
            <person name="Pfeiffer B.D."/>
            <person name="George R.A."/>
            <person name="Svirskas R."/>
            <person name="Krzywinski M."/>
            <person name="Schein J."/>
            <person name="Accardo M.C."/>
            <person name="Damia E."/>
            <person name="Messina G."/>
            <person name="Mendez-Lago M."/>
            <person name="de Pablos B."/>
            <person name="Demakova O.V."/>
            <person name="Andreyeva E.N."/>
            <person name="Boldyreva L.V."/>
            <person name="Marra M."/>
            <person name="Carvalho A.B."/>
            <person name="Dimitri P."/>
            <person name="Villasante A."/>
            <person name="Zhimulev I.F."/>
            <person name="Rubin G.M."/>
            <person name="Karpen G.H."/>
            <person name="Celniker S.E."/>
        </authorList>
    </citation>
    <scope>NUCLEOTIDE SEQUENCE [LARGE SCALE GENOMIC DNA]</scope>
    <source>
        <strain evidence="5">Berkeley</strain>
    </source>
</reference>
<proteinExistence type="predicted"/>
<evidence type="ECO:0000313" key="5">
    <source>
        <dbReference type="Proteomes" id="UP000000803"/>
    </source>
</evidence>
<evidence type="ECO:0000256" key="1">
    <source>
        <dbReference type="SAM" id="MobiDB-lite"/>
    </source>
</evidence>
<dbReference type="RefSeq" id="NP_524859.2">
    <property type="nucleotide sequence ID" value="NM_080120.3"/>
</dbReference>
<evidence type="ECO:0000313" key="4">
    <source>
        <dbReference type="FlyBase" id="FBgn0004414"/>
    </source>
</evidence>
<dbReference type="HOGENOM" id="CLU_205495_0_0_1"/>
<keyword evidence="2" id="KW-0732">Signal</keyword>
<reference evidence="3 5" key="9">
    <citation type="journal article" date="2015" name="G3 (Bethesda)">
        <title>Gene Model Annotations for Drosophila melanogaster: Impact of High-Throughput Data.</title>
        <authorList>
            <consortium name="FlyBase Consortium"/>
            <person name="Matthews B.B."/>
            <person name="Dos Santos G."/>
            <person name="Crosby M.A."/>
            <person name="Emmert D.B."/>
            <person name="St Pierre S.E."/>
            <person name="Gramates L.S."/>
            <person name="Zhou P."/>
            <person name="Schroeder A.J."/>
            <person name="Falls K."/>
            <person name="Strelets V."/>
            <person name="Russo S.M."/>
            <person name="Gelbart W.M."/>
            <person name="null"/>
        </authorList>
    </citation>
    <scope>NUCLEOTIDE SEQUENCE [LARGE SCALE GENOMIC DNA]</scope>
    <source>
        <strain evidence="5">Berkeley</strain>
    </source>
</reference>
<dbReference type="ExpressionAtlas" id="M9PIK6">
    <property type="expression patterns" value="baseline and differential"/>
</dbReference>
<feature type="region of interest" description="Disordered" evidence="1">
    <location>
        <begin position="23"/>
        <end position="83"/>
    </location>
</feature>
<dbReference type="BioGRID-ORCS" id="45962">
    <property type="hits" value="0 hits in 1 CRISPR screen"/>
</dbReference>
<reference evidence="3 5" key="4">
    <citation type="journal article" date="2002" name="Genome Biol.">
        <title>The transposable elements of the Drosophila melanogaster euchromatin: a genomics perspective.</title>
        <authorList>
            <person name="Kaminker J.S."/>
            <person name="Bergman C.M."/>
            <person name="Kronmiller B."/>
            <person name="Carlson J."/>
            <person name="Svirskas R."/>
            <person name="Patel S."/>
            <person name="Frise E."/>
            <person name="Wheeler D.A."/>
            <person name="Lewis S.E."/>
            <person name="Rubin G.M."/>
            <person name="Ashburner M."/>
            <person name="Celniker S.E."/>
        </authorList>
    </citation>
    <scope>NUCLEOTIDE SEQUENCE [LARGE SCALE GENOMIC DNA]</scope>
    <source>
        <strain evidence="5">Berkeley</strain>
    </source>
</reference>
<evidence type="ECO:0000313" key="3">
    <source>
        <dbReference type="EMBL" id="AGB94896.1"/>
    </source>
</evidence>
<keyword evidence="5" id="KW-1185">Reference proteome</keyword>
<dbReference type="EMBL" id="AE014296">
    <property type="protein sequence ID" value="AGB94896.1"/>
    <property type="molecule type" value="Genomic_DNA"/>
</dbReference>
<name>M9PIK6_DROME</name>
<feature type="chain" id="PRO_5004101703" evidence="2">
    <location>
        <begin position="19"/>
        <end position="83"/>
    </location>
</feature>
<accession>M9PIK6</accession>
<organism evidence="3 5">
    <name type="scientific">Drosophila melanogaster</name>
    <name type="common">Fruit fly</name>
    <dbReference type="NCBI Taxonomy" id="7227"/>
    <lineage>
        <taxon>Eukaryota</taxon>
        <taxon>Metazoa</taxon>
        <taxon>Ecdysozoa</taxon>
        <taxon>Arthropoda</taxon>
        <taxon>Hexapoda</taxon>
        <taxon>Insecta</taxon>
        <taxon>Pterygota</taxon>
        <taxon>Neoptera</taxon>
        <taxon>Endopterygota</taxon>
        <taxon>Diptera</taxon>
        <taxon>Brachycera</taxon>
        <taxon>Muscomorpha</taxon>
        <taxon>Ephydroidea</taxon>
        <taxon>Drosophilidae</taxon>
        <taxon>Drosophila</taxon>
        <taxon>Sophophora</taxon>
    </lineage>
</organism>
<dbReference type="FlyBase" id="FBgn0004414">
    <property type="gene designation" value="msopa"/>
</dbReference>
<reference evidence="3 5" key="6">
    <citation type="journal article" date="2005" name="PLoS Comput. Biol.">
        <title>Combined evidence annotation of transposable elements in genome sequences.</title>
        <authorList>
            <person name="Quesneville H."/>
            <person name="Bergman C.M."/>
            <person name="Andrieu O."/>
            <person name="Autard D."/>
            <person name="Nouaud D."/>
            <person name="Ashburner M."/>
            <person name="Anxolabehere D."/>
        </authorList>
    </citation>
    <scope>NUCLEOTIDE SEQUENCE [LARGE SCALE GENOMIC DNA]</scope>
    <source>
        <strain evidence="5">Berkeley</strain>
    </source>
</reference>
<dbReference type="RefSeq" id="NP_001262203.1">
    <property type="nucleotide sequence ID" value="NM_001275274.1"/>
</dbReference>
<dbReference type="CTD" id="45962"/>
<sequence>MNFIQIAVLFVLVAVALARPQEDPANLPAPEAAAAPPAAAAAPPAAAAAPPAPPAPPAAAPQAAPAGGSGRKKNVNHNVITIG</sequence>
<feature type="compositionally biased region" description="Pro residues" evidence="1">
    <location>
        <begin position="50"/>
        <end position="59"/>
    </location>
</feature>
<reference evidence="3 5" key="5">
    <citation type="journal article" date="2002" name="Genome Biol.">
        <title>Heterochromatic sequences in a Drosophila whole-genome shotgun assembly.</title>
        <authorList>
            <person name="Hoskins R.A."/>
            <person name="Smith C.D."/>
            <person name="Carlson J.W."/>
            <person name="Carvalho A.B."/>
            <person name="Halpern A."/>
            <person name="Kaminker J.S."/>
            <person name="Kennedy C."/>
            <person name="Mungall C.J."/>
            <person name="Sullivan B.A."/>
            <person name="Sutton G.G."/>
            <person name="Yasuhara J.C."/>
            <person name="Wakimoto B.T."/>
            <person name="Myers E.W."/>
            <person name="Celniker S.E."/>
            <person name="Rubin G.M."/>
            <person name="Karpen G.H."/>
        </authorList>
    </citation>
    <scope>NUCLEOTIDE SEQUENCE [LARGE SCALE GENOMIC DNA]</scope>
    <source>
        <strain evidence="5">Berkeley</strain>
    </source>
</reference>
<dbReference type="AlphaFoldDB" id="M9PIK6"/>
<dbReference type="Bgee" id="FBgn0004414">
    <property type="expression patterns" value="Expressed in male accessory gland main cell (Drosophila) in male reproductive gland and 54 other cell types or tissues"/>
</dbReference>
<reference evidence="3 5" key="1">
    <citation type="journal article" date="2000" name="Science">
        <title>The genome sequence of Drosophila melanogaster.</title>
        <authorList>
            <person name="Adams M.D."/>
            <person name="Celniker S.E."/>
            <person name="Holt R.A."/>
            <person name="Evans C.A."/>
            <person name="Gocayne J.D."/>
            <person name="Amanatides P.G."/>
            <person name="Scherer S.E."/>
            <person name="Li P.W."/>
            <person name="Hoskins R.A."/>
            <person name="Galle R.F."/>
            <person name="George R.A."/>
            <person name="Lewis S.E."/>
            <person name="Richards S."/>
            <person name="Ashburner M."/>
            <person name="Henderson S.N."/>
            <person name="Sutton G.G."/>
            <person name="Wortman J.R."/>
            <person name="Yandell M.D."/>
            <person name="Zhang Q."/>
            <person name="Chen L.X."/>
            <person name="Brandon R.C."/>
            <person name="Rogers Y.H."/>
            <person name="Blazej R.G."/>
            <person name="Champe M."/>
            <person name="Pfeiffer B.D."/>
            <person name="Wan K.H."/>
            <person name="Doyle C."/>
            <person name="Baxter E.G."/>
            <person name="Helt G."/>
            <person name="Nelson C.R."/>
            <person name="Gabor G.L."/>
            <person name="Abril J.F."/>
            <person name="Agbayani A."/>
            <person name="An H.J."/>
            <person name="Andrews-Pfannkoch C."/>
            <person name="Baldwin D."/>
            <person name="Ballew R.M."/>
            <person name="Basu A."/>
            <person name="Baxendale J."/>
            <person name="Bayraktaroglu L."/>
            <person name="Beasley E.M."/>
            <person name="Beeson K.Y."/>
            <person name="Benos P.V."/>
            <person name="Berman B.P."/>
            <person name="Bhandari D."/>
            <person name="Bolshakov S."/>
            <person name="Borkova D."/>
            <person name="Botchan M.R."/>
            <person name="Bouck J."/>
            <person name="Brokstein P."/>
            <person name="Brottier P."/>
            <person name="Burtis K.C."/>
            <person name="Busam D.A."/>
            <person name="Butler H."/>
            <person name="Cadieu E."/>
            <person name="Center A."/>
            <person name="Chandra I."/>
            <person name="Cherry J.M."/>
            <person name="Cawley S."/>
            <person name="Dahlke C."/>
            <person name="Davenport L.B."/>
            <person name="Davies P."/>
            <person name="de Pablos B."/>
            <person name="Delcher A."/>
            <person name="Deng Z."/>
            <person name="Mays A.D."/>
            <person name="Dew I."/>
            <person name="Dietz S.M."/>
            <person name="Dodson K."/>
            <person name="Doup L.E."/>
            <person name="Downes M."/>
            <person name="Dugan-Rocha S."/>
            <person name="Dunkov B.C."/>
            <person name="Dunn P."/>
            <person name="Durbin K.J."/>
            <person name="Evangelista C.C."/>
            <person name="Ferraz C."/>
            <person name="Ferriera S."/>
            <person name="Fleischmann W."/>
            <person name="Fosler C."/>
            <person name="Gabrielian A.E."/>
            <person name="Garg N.S."/>
            <person name="Gelbart W.M."/>
            <person name="Glasser K."/>
            <person name="Glodek A."/>
            <person name="Gong F."/>
            <person name="Gorrell J.H."/>
            <person name="Gu Z."/>
            <person name="Guan P."/>
            <person name="Harris M."/>
            <person name="Harris N.L."/>
            <person name="Harvey D."/>
            <person name="Heiman T.J."/>
            <person name="Hernandez J.R."/>
            <person name="Houck J."/>
            <person name="Hostin D."/>
            <person name="Houston K.A."/>
            <person name="Howland T.J."/>
            <person name="Wei M.H."/>
            <person name="Ibegwam C."/>
            <person name="Jalali M."/>
            <person name="Kalush F."/>
            <person name="Karpen G.H."/>
            <person name="Ke Z."/>
            <person name="Kennison J.A."/>
            <person name="Ketchum K.A."/>
            <person name="Kimmel B.E."/>
            <person name="Kodira C.D."/>
            <person name="Kraft C."/>
            <person name="Kravitz S."/>
            <person name="Kulp D."/>
            <person name="Lai Z."/>
            <person name="Lasko P."/>
            <person name="Lei Y."/>
            <person name="Levitsky A.A."/>
            <person name="Li J."/>
            <person name="Li Z."/>
            <person name="Liang Y."/>
            <person name="Lin X."/>
            <person name="Liu X."/>
            <person name="Mattei B."/>
            <person name="McIntosh T.C."/>
            <person name="McLeod M.P."/>
            <person name="McPherson D."/>
            <person name="Merkulov G."/>
            <person name="Milshina N.V."/>
            <person name="Mobarry C."/>
            <person name="Morris J."/>
            <person name="Moshrefi A."/>
            <person name="Mount S.M."/>
            <person name="Moy M."/>
            <person name="Murphy B."/>
            <person name="Murphy L."/>
            <person name="Muzny D.M."/>
            <person name="Nelson D.L."/>
            <person name="Nelson D.R."/>
            <person name="Nelson K.A."/>
            <person name="Nixon K."/>
            <person name="Nusskern D.R."/>
            <person name="Pacleb J.M."/>
            <person name="Palazzolo M."/>
            <person name="Pittman G.S."/>
            <person name="Pan S."/>
            <person name="Pollard J."/>
            <person name="Puri V."/>
            <person name="Reese M.G."/>
            <person name="Reinert K."/>
            <person name="Remington K."/>
            <person name="Saunders R.D."/>
            <person name="Scheeler F."/>
            <person name="Shen H."/>
            <person name="Shue B.C."/>
            <person name="Siden-Kiamos I."/>
            <person name="Simpson M."/>
            <person name="Skupski M.P."/>
            <person name="Smith T."/>
            <person name="Spier E."/>
            <person name="Spradling A.C."/>
            <person name="Stapleton M."/>
            <person name="Strong R."/>
            <person name="Sun E."/>
            <person name="Svirskas R."/>
            <person name="Tector C."/>
            <person name="Turner R."/>
            <person name="Venter E."/>
            <person name="Wang A.H."/>
            <person name="Wang X."/>
            <person name="Wang Z.Y."/>
            <person name="Wassarman D.A."/>
            <person name="Weinstock G.M."/>
            <person name="Weissenbach J."/>
            <person name="Williams S.M."/>
            <person name="WoodageT"/>
            <person name="Worley K.C."/>
            <person name="Wu D."/>
            <person name="Yang S."/>
            <person name="Yao Q.A."/>
            <person name="Ye J."/>
            <person name="Yeh R.F."/>
            <person name="Zaveri J.S."/>
            <person name="Zhan M."/>
            <person name="Zhang G."/>
            <person name="Zhao Q."/>
            <person name="Zheng L."/>
            <person name="Zheng X.H."/>
            <person name="Zhong F.N."/>
            <person name="Zhong W."/>
            <person name="Zhou X."/>
            <person name="Zhu S."/>
            <person name="Zhu X."/>
            <person name="Smith H.O."/>
            <person name="Gibbs R.A."/>
            <person name="Myers E.W."/>
            <person name="Rubin G.M."/>
            <person name="Venter J.C."/>
        </authorList>
    </citation>
    <scope>NUCLEOTIDE SEQUENCE [LARGE SCALE GENOMIC DNA]</scope>
    <source>
        <strain evidence="5">Berkeley</strain>
    </source>
</reference>
<dbReference type="AGR" id="FB:FBgn0004414"/>
<reference evidence="3 5" key="10">
    <citation type="journal article" date="2015" name="G3 (Bethesda)">
        <title>Gene Model Annotations for Drosophila melanogaster: The Rule-Benders.</title>
        <authorList>
            <consortium name="FlyBase Consortium"/>
            <person name="Crosby M.A."/>
            <person name="Gramates L.S."/>
            <person name="Dos Santos G."/>
            <person name="Matthews B.B."/>
            <person name="St Pierre S.E."/>
            <person name="Zhou P."/>
            <person name="Schroeder A.J."/>
            <person name="Falls K."/>
            <person name="Emmert D.B."/>
            <person name="Russo S.M."/>
            <person name="Gelbart W.M."/>
            <person name="null"/>
        </authorList>
    </citation>
    <scope>NUCLEOTIDE SEQUENCE [LARGE SCALE GENOMIC DNA]</scope>
    <source>
        <strain evidence="5">Berkeley</strain>
    </source>
</reference>